<evidence type="ECO:0000256" key="6">
    <source>
        <dbReference type="ARBA" id="ARBA00023125"/>
    </source>
</evidence>
<dbReference type="InterPro" id="IPR052253">
    <property type="entry name" value="CR1/CR2-DNA-binding_regulator"/>
</dbReference>
<feature type="region of interest" description="Disordered" evidence="10">
    <location>
        <begin position="542"/>
        <end position="606"/>
    </location>
</feature>
<evidence type="ECO:0000313" key="13">
    <source>
        <dbReference type="EMBL" id="EMP33288.1"/>
    </source>
</evidence>
<gene>
    <name evidence="13" type="ORF">UY3_09618</name>
</gene>
<accession>M7BMQ1</accession>
<evidence type="ECO:0000256" key="2">
    <source>
        <dbReference type="ARBA" id="ARBA00022723"/>
    </source>
</evidence>
<protein>
    <recommendedName>
        <fullName evidence="12">C2H2-type domain-containing protein</fullName>
    </recommendedName>
</protein>
<proteinExistence type="predicted"/>
<reference evidence="14" key="1">
    <citation type="journal article" date="2013" name="Nat. Genet.">
        <title>The draft genomes of soft-shell turtle and green sea turtle yield insights into the development and evolution of the turtle-specific body plan.</title>
        <authorList>
            <person name="Wang Z."/>
            <person name="Pascual-Anaya J."/>
            <person name="Zadissa A."/>
            <person name="Li W."/>
            <person name="Niimura Y."/>
            <person name="Huang Z."/>
            <person name="Li C."/>
            <person name="White S."/>
            <person name="Xiong Z."/>
            <person name="Fang D."/>
            <person name="Wang B."/>
            <person name="Ming Y."/>
            <person name="Chen Y."/>
            <person name="Zheng Y."/>
            <person name="Kuraku S."/>
            <person name="Pignatelli M."/>
            <person name="Herrero J."/>
            <person name="Beal K."/>
            <person name="Nozawa M."/>
            <person name="Li Q."/>
            <person name="Wang J."/>
            <person name="Zhang H."/>
            <person name="Yu L."/>
            <person name="Shigenobu S."/>
            <person name="Wang J."/>
            <person name="Liu J."/>
            <person name="Flicek P."/>
            <person name="Searle S."/>
            <person name="Wang J."/>
            <person name="Kuratani S."/>
            <person name="Yin Y."/>
            <person name="Aken B."/>
            <person name="Zhang G."/>
            <person name="Irie N."/>
        </authorList>
    </citation>
    <scope>NUCLEOTIDE SEQUENCE [LARGE SCALE GENOMIC DNA]</scope>
</reference>
<keyword evidence="5" id="KW-0805">Transcription regulation</keyword>
<feature type="chain" id="PRO_5004080388" description="C2H2-type domain-containing protein" evidence="11">
    <location>
        <begin position="27"/>
        <end position="880"/>
    </location>
</feature>
<keyword evidence="14" id="KW-1185">Reference proteome</keyword>
<name>M7BMQ1_CHEMY</name>
<dbReference type="Proteomes" id="UP000031443">
    <property type="component" value="Unassembled WGS sequence"/>
</dbReference>
<dbReference type="GO" id="GO:0005634">
    <property type="term" value="C:nucleus"/>
    <property type="evidence" value="ECO:0007669"/>
    <property type="project" value="UniProtKB-SubCell"/>
</dbReference>
<dbReference type="PROSITE" id="PS00028">
    <property type="entry name" value="ZINC_FINGER_C2H2_1"/>
    <property type="match status" value="1"/>
</dbReference>
<dbReference type="GO" id="GO:0000978">
    <property type="term" value="F:RNA polymerase II cis-regulatory region sequence-specific DNA binding"/>
    <property type="evidence" value="ECO:0007669"/>
    <property type="project" value="TreeGrafter"/>
</dbReference>
<dbReference type="InterPro" id="IPR026072">
    <property type="entry name" value="Lime1"/>
</dbReference>
<evidence type="ECO:0000256" key="9">
    <source>
        <dbReference type="PROSITE-ProRule" id="PRU00042"/>
    </source>
</evidence>
<feature type="region of interest" description="Disordered" evidence="10">
    <location>
        <begin position="213"/>
        <end position="237"/>
    </location>
</feature>
<dbReference type="Gene3D" id="3.30.160.60">
    <property type="entry name" value="Classic Zinc Finger"/>
    <property type="match status" value="1"/>
</dbReference>
<keyword evidence="6" id="KW-0238">DNA-binding</keyword>
<dbReference type="STRING" id="8469.M7BMQ1"/>
<evidence type="ECO:0000256" key="7">
    <source>
        <dbReference type="ARBA" id="ARBA00023163"/>
    </source>
</evidence>
<sequence>MVSCVLTQSLFAFPLLLTPQLKPASARGREDVRPLSSLTVGTAFPLATPSPEPRDQGLDVPARVSLLRQMQLRSLSKSDTKLHELNRVKHVDEHQRPASVDFLYPSGSLGDGEGAAYSSSFSILLHRELPQIPHSNPSADALSPDQTYSNLFFSAPLKPAPEVLYECAAVTQEGPQPMPVLGSPVEASPLSEADKAVTAEYACIRKAKKNFQPELQDETQSESSVGPADTEGWEGAACNPPAVKVEEMYSTVCKAGKKKKHQGSAPSLSEGMDPGETGQGEQGWPAAHLGDVRAGYQSTPGRVSRTEPCYESISVGSWTEHSRNPAPEPAYEAVDVNWKKPKKRDKSTKNCPAENLYESISEMTFSCGVDSKALSHLVWNGTYEDFSGEIVPHRLLVGLELVRDRYSTKDLEEPSELPAARDAEALVGLPLAAYPGEMEDDSESQSCNGNVLLEEAEPRGLTDALVLNGRKVDERQGLLAVTHSQLEGSNKEAALRLISVGPEQHPPLHSAYIPVPRQRKLSGKAGIDEVMAAAVLPSLSTSPLVLGNPPGTLSPAEPSCEAWKEGPAMSSSYSSSSNNSGDWSWDLPSDRSTPSTPSPPLSTDVAKSFLPAPQLDDGIEETEATHFLFGDPIPRKRKNSTKVMFKCLWKSCGKVLSSSSGMQKHIRTVHLGRKADLDQSDGEEDFYYTELDVNVDSLTDGLSSLTPVSPTSSVPPAFPVLEVQRTPPVLVKPEDSVESPLSHSAPTSLCHVHTDHAYQVGHVEKQAMAPISISAASKTLPGGMGFSISWQPPPAPQSPVVFKGSPGCLTALRPVGVGEKRPQIPHPPVTAAPPSVPKLAAGTRKPRGEAKKCRKVYGMENRDMWCTACRWKKACQRFVD</sequence>
<evidence type="ECO:0000256" key="10">
    <source>
        <dbReference type="SAM" id="MobiDB-lite"/>
    </source>
</evidence>
<dbReference type="GO" id="GO:0003700">
    <property type="term" value="F:DNA-binding transcription factor activity"/>
    <property type="evidence" value="ECO:0007669"/>
    <property type="project" value="TreeGrafter"/>
</dbReference>
<comment type="subcellular location">
    <subcellularLocation>
        <location evidence="1">Nucleus</location>
    </subcellularLocation>
</comment>
<feature type="compositionally biased region" description="Pro residues" evidence="10">
    <location>
        <begin position="825"/>
        <end position="836"/>
    </location>
</feature>
<dbReference type="PROSITE" id="PS50157">
    <property type="entry name" value="ZINC_FINGER_C2H2_2"/>
    <property type="match status" value="1"/>
</dbReference>
<evidence type="ECO:0000256" key="1">
    <source>
        <dbReference type="ARBA" id="ARBA00004123"/>
    </source>
</evidence>
<dbReference type="SMART" id="SM01366">
    <property type="entry name" value="c-clamp"/>
    <property type="match status" value="1"/>
</dbReference>
<evidence type="ECO:0000256" key="3">
    <source>
        <dbReference type="ARBA" id="ARBA00022771"/>
    </source>
</evidence>
<dbReference type="PANTHER" id="PTHR13006:SF8">
    <property type="entry name" value="SLC2A4 REGULATOR"/>
    <property type="match status" value="1"/>
</dbReference>
<feature type="region of interest" description="Disordered" evidence="10">
    <location>
        <begin position="825"/>
        <end position="847"/>
    </location>
</feature>
<dbReference type="SMART" id="SM00355">
    <property type="entry name" value="ZnF_C2H2"/>
    <property type="match status" value="1"/>
</dbReference>
<feature type="compositionally biased region" description="Low complexity" evidence="10">
    <location>
        <begin position="570"/>
        <end position="595"/>
    </location>
</feature>
<evidence type="ECO:0000256" key="8">
    <source>
        <dbReference type="ARBA" id="ARBA00023242"/>
    </source>
</evidence>
<keyword evidence="2" id="KW-0479">Metal-binding</keyword>
<evidence type="ECO:0000256" key="5">
    <source>
        <dbReference type="ARBA" id="ARBA00023015"/>
    </source>
</evidence>
<dbReference type="InterPro" id="IPR013087">
    <property type="entry name" value="Znf_C2H2_type"/>
</dbReference>
<evidence type="ECO:0000259" key="12">
    <source>
        <dbReference type="PROSITE" id="PS50157"/>
    </source>
</evidence>
<keyword evidence="11" id="KW-0732">Signal</keyword>
<feature type="region of interest" description="Disordered" evidence="10">
    <location>
        <begin position="256"/>
        <end position="281"/>
    </location>
</feature>
<dbReference type="Pfam" id="PF15332">
    <property type="entry name" value="LIME1"/>
    <property type="match status" value="1"/>
</dbReference>
<keyword evidence="8" id="KW-0539">Nucleus</keyword>
<dbReference type="EMBL" id="KB536575">
    <property type="protein sequence ID" value="EMP33288.1"/>
    <property type="molecule type" value="Genomic_DNA"/>
</dbReference>
<dbReference type="GO" id="GO:0050853">
    <property type="term" value="P:B cell receptor signaling pathway"/>
    <property type="evidence" value="ECO:0007669"/>
    <property type="project" value="InterPro"/>
</dbReference>
<keyword evidence="7" id="KW-0804">Transcription</keyword>
<evidence type="ECO:0000256" key="4">
    <source>
        <dbReference type="ARBA" id="ARBA00022833"/>
    </source>
</evidence>
<dbReference type="GO" id="GO:0050852">
    <property type="term" value="P:T cell receptor signaling pathway"/>
    <property type="evidence" value="ECO:0007669"/>
    <property type="project" value="InterPro"/>
</dbReference>
<dbReference type="eggNOG" id="ENOG502SCW3">
    <property type="taxonomic scope" value="Eukaryota"/>
</dbReference>
<keyword evidence="4" id="KW-0862">Zinc</keyword>
<organism evidence="13 14">
    <name type="scientific">Chelonia mydas</name>
    <name type="common">Green sea-turtle</name>
    <name type="synonym">Chelonia agassizi</name>
    <dbReference type="NCBI Taxonomy" id="8469"/>
    <lineage>
        <taxon>Eukaryota</taxon>
        <taxon>Metazoa</taxon>
        <taxon>Chordata</taxon>
        <taxon>Craniata</taxon>
        <taxon>Vertebrata</taxon>
        <taxon>Euteleostomi</taxon>
        <taxon>Archelosauria</taxon>
        <taxon>Testudinata</taxon>
        <taxon>Testudines</taxon>
        <taxon>Cryptodira</taxon>
        <taxon>Durocryptodira</taxon>
        <taxon>Americhelydia</taxon>
        <taxon>Chelonioidea</taxon>
        <taxon>Cheloniidae</taxon>
        <taxon>Chelonia</taxon>
    </lineage>
</organism>
<evidence type="ECO:0000256" key="11">
    <source>
        <dbReference type="SAM" id="SignalP"/>
    </source>
</evidence>
<evidence type="ECO:0000313" key="14">
    <source>
        <dbReference type="Proteomes" id="UP000031443"/>
    </source>
</evidence>
<keyword evidence="3 9" id="KW-0863">Zinc-finger</keyword>
<feature type="signal peptide" evidence="11">
    <location>
        <begin position="1"/>
        <end position="26"/>
    </location>
</feature>
<dbReference type="GO" id="GO:0006357">
    <property type="term" value="P:regulation of transcription by RNA polymerase II"/>
    <property type="evidence" value="ECO:0007669"/>
    <property type="project" value="TreeGrafter"/>
</dbReference>
<dbReference type="PANTHER" id="PTHR13006">
    <property type="entry name" value="PAPILLOMAVIRUS REGULATORY FACTOR PRF-1"/>
    <property type="match status" value="1"/>
</dbReference>
<dbReference type="AlphaFoldDB" id="M7BMQ1"/>
<feature type="domain" description="C2H2-type" evidence="12">
    <location>
        <begin position="645"/>
        <end position="675"/>
    </location>
</feature>
<dbReference type="GO" id="GO:0008270">
    <property type="term" value="F:zinc ion binding"/>
    <property type="evidence" value="ECO:0007669"/>
    <property type="project" value="UniProtKB-KW"/>
</dbReference>